<dbReference type="CDD" id="cd06193">
    <property type="entry name" value="siderophore_interacting"/>
    <property type="match status" value="1"/>
</dbReference>
<evidence type="ECO:0000313" key="3">
    <source>
        <dbReference type="EMBL" id="QZN94945.1"/>
    </source>
</evidence>
<evidence type="ECO:0000259" key="2">
    <source>
        <dbReference type="PROSITE" id="PS51384"/>
    </source>
</evidence>
<dbReference type="PANTHER" id="PTHR30157">
    <property type="entry name" value="FERRIC REDUCTASE, NADPH-DEPENDENT"/>
    <property type="match status" value="1"/>
</dbReference>
<reference evidence="3 4" key="1">
    <citation type="submission" date="2021-08" db="EMBL/GenBank/DDBJ databases">
        <title>Culture and genomic analysis of Symbiopectobacterium purcellii sp. nov. gen. nov., isolated from the leafhopper Empoasca decipiens.</title>
        <authorList>
            <person name="Nadal-Jimenez P."/>
            <person name="Siozios S."/>
            <person name="Halliday N."/>
            <person name="Camara M."/>
            <person name="Hurst G.D.D."/>
        </authorList>
    </citation>
    <scope>NUCLEOTIDE SEQUENCE [LARGE SCALE GENOMIC DNA]</scope>
    <source>
        <strain evidence="3 4">SyEd1</strain>
    </source>
</reference>
<comment type="similarity">
    <text evidence="1">Belongs to the SIP oxidoreductase family.</text>
</comment>
<dbReference type="PROSITE" id="PS51384">
    <property type="entry name" value="FAD_FR"/>
    <property type="match status" value="1"/>
</dbReference>
<organism evidence="3 4">
    <name type="scientific">Symbiopectobacterium purcellii</name>
    <dbReference type="NCBI Taxonomy" id="2871826"/>
    <lineage>
        <taxon>Bacteria</taxon>
        <taxon>Pseudomonadati</taxon>
        <taxon>Pseudomonadota</taxon>
        <taxon>Gammaproteobacteria</taxon>
        <taxon>Enterobacterales</taxon>
        <taxon>Enterobacteriaceae</taxon>
    </lineage>
</organism>
<keyword evidence="4" id="KW-1185">Reference proteome</keyword>
<dbReference type="SUPFAM" id="SSF63380">
    <property type="entry name" value="Riboflavin synthase domain-like"/>
    <property type="match status" value="1"/>
</dbReference>
<dbReference type="InterPro" id="IPR007037">
    <property type="entry name" value="SIP_rossman_dom"/>
</dbReference>
<dbReference type="Pfam" id="PF08021">
    <property type="entry name" value="FAD_binding_9"/>
    <property type="match status" value="1"/>
</dbReference>
<dbReference type="Proteomes" id="UP000825886">
    <property type="component" value="Chromosome"/>
</dbReference>
<proteinExistence type="inferred from homology"/>
<name>A0ABX9AIF0_9ENTR</name>
<dbReference type="PANTHER" id="PTHR30157:SF0">
    <property type="entry name" value="NADPH-DEPENDENT FERRIC-CHELATE REDUCTASE"/>
    <property type="match status" value="1"/>
</dbReference>
<gene>
    <name evidence="3" type="ORF">K6K13_17155</name>
</gene>
<dbReference type="Gene3D" id="2.40.30.10">
    <property type="entry name" value="Translation factors"/>
    <property type="match status" value="1"/>
</dbReference>
<evidence type="ECO:0000256" key="1">
    <source>
        <dbReference type="ARBA" id="ARBA00035644"/>
    </source>
</evidence>
<dbReference type="InterPro" id="IPR017938">
    <property type="entry name" value="Riboflavin_synthase-like_b-brl"/>
</dbReference>
<dbReference type="InterPro" id="IPR013113">
    <property type="entry name" value="SIP_FAD-bd"/>
</dbReference>
<dbReference type="Gene3D" id="3.40.50.80">
    <property type="entry name" value="Nucleotide-binding domain of ferredoxin-NADP reductase (FNR) module"/>
    <property type="match status" value="1"/>
</dbReference>
<accession>A0ABX9AIF0</accession>
<dbReference type="Pfam" id="PF04954">
    <property type="entry name" value="SIP"/>
    <property type="match status" value="1"/>
</dbReference>
<dbReference type="EMBL" id="CP081864">
    <property type="protein sequence ID" value="QZN94945.1"/>
    <property type="molecule type" value="Genomic_DNA"/>
</dbReference>
<dbReference type="InterPro" id="IPR017927">
    <property type="entry name" value="FAD-bd_FR_type"/>
</dbReference>
<dbReference type="InterPro" id="IPR039374">
    <property type="entry name" value="SIP_fam"/>
</dbReference>
<dbReference type="InterPro" id="IPR039261">
    <property type="entry name" value="FNR_nucleotide-bd"/>
</dbReference>
<protein>
    <submittedName>
        <fullName evidence="3">Siderophore-interacting protein</fullName>
    </submittedName>
</protein>
<sequence length="302" mass="33957">MAEKQKYRIFNVVLAHKTYLTPSLMRCVFSGESVRQMKMDAPDQRIKLLLPPADGVFPELPDSDEWYRQWLALPKAQRPVMRTYTLRDVDVANAEMAVEFVVHGTEGPASAWAIQAQPGEALRIVAPCAGDYEGDSGGYEWLPPAEMAHALLIGDETALPAIKGILEQLAQQSSIVQVQAFIEVPLEADCVDMSAFAFAEVHWLPRKPQGASYGERLLHSVRAHVRLPEIRAEAEATELHEVAEGELLWESASQTHGQFFGWVAAESSVVKNLRRYLSGERQVPRDIITFMAYWSRERQRDL</sequence>
<dbReference type="RefSeq" id="WP_222158057.1">
    <property type="nucleotide sequence ID" value="NZ_CP081864.1"/>
</dbReference>
<evidence type="ECO:0000313" key="4">
    <source>
        <dbReference type="Proteomes" id="UP000825886"/>
    </source>
</evidence>
<feature type="domain" description="FAD-binding FR-type" evidence="2">
    <location>
        <begin position="7"/>
        <end position="135"/>
    </location>
</feature>